<comment type="caution">
    <text evidence="1">The sequence shown here is derived from an EMBL/GenBank/DDBJ whole genome shotgun (WGS) entry which is preliminary data.</text>
</comment>
<gene>
    <name evidence="1" type="ORF">GCM10022254_40420</name>
</gene>
<dbReference type="Proteomes" id="UP001501710">
    <property type="component" value="Unassembled WGS sequence"/>
</dbReference>
<evidence type="ECO:0000313" key="2">
    <source>
        <dbReference type="Proteomes" id="UP001501710"/>
    </source>
</evidence>
<name>A0ABP8C749_9ACTN</name>
<dbReference type="EMBL" id="BAABAS010000011">
    <property type="protein sequence ID" value="GAA4234766.1"/>
    <property type="molecule type" value="Genomic_DNA"/>
</dbReference>
<evidence type="ECO:0000313" key="1">
    <source>
        <dbReference type="EMBL" id="GAA4234766.1"/>
    </source>
</evidence>
<accession>A0ABP8C749</accession>
<dbReference type="RefSeq" id="WP_344898857.1">
    <property type="nucleotide sequence ID" value="NZ_BAABAS010000011.1"/>
</dbReference>
<keyword evidence="2" id="KW-1185">Reference proteome</keyword>
<organism evidence="1 2">
    <name type="scientific">Actinomadura meridiana</name>
    <dbReference type="NCBI Taxonomy" id="559626"/>
    <lineage>
        <taxon>Bacteria</taxon>
        <taxon>Bacillati</taxon>
        <taxon>Actinomycetota</taxon>
        <taxon>Actinomycetes</taxon>
        <taxon>Streptosporangiales</taxon>
        <taxon>Thermomonosporaceae</taxon>
        <taxon>Actinomadura</taxon>
    </lineage>
</organism>
<proteinExistence type="predicted"/>
<protein>
    <submittedName>
        <fullName evidence="1">Uncharacterized protein</fullName>
    </submittedName>
</protein>
<reference evidence="2" key="1">
    <citation type="journal article" date="2019" name="Int. J. Syst. Evol. Microbiol.">
        <title>The Global Catalogue of Microorganisms (GCM) 10K type strain sequencing project: providing services to taxonomists for standard genome sequencing and annotation.</title>
        <authorList>
            <consortium name="The Broad Institute Genomics Platform"/>
            <consortium name="The Broad Institute Genome Sequencing Center for Infectious Disease"/>
            <person name="Wu L."/>
            <person name="Ma J."/>
        </authorList>
    </citation>
    <scope>NUCLEOTIDE SEQUENCE [LARGE SCALE GENOMIC DNA]</scope>
    <source>
        <strain evidence="2">JCM 17440</strain>
    </source>
</reference>
<sequence>MEGAPPYEERLRILRQRLAPTSARGGFNGAGGDRQDHFAATDDEWRLMYETAYGHQIRVAYPPGQDTRVRDALLPAIGAMGCRVMDVRQVHGTAHWPGLEGTA</sequence>